<dbReference type="PROSITE" id="PS00108">
    <property type="entry name" value="PROTEIN_KINASE_ST"/>
    <property type="match status" value="1"/>
</dbReference>
<feature type="region of interest" description="Disordered" evidence="1">
    <location>
        <begin position="1104"/>
        <end position="1148"/>
    </location>
</feature>
<feature type="compositionally biased region" description="Polar residues" evidence="1">
    <location>
        <begin position="1060"/>
        <end position="1078"/>
    </location>
</feature>
<accession>A0A485K7D9</accession>
<gene>
    <name evidence="5" type="primary">Aste57867_1841</name>
    <name evidence="4" type="ORF">As57867_001839</name>
    <name evidence="5" type="ORF">ASTE57867_1841</name>
</gene>
<dbReference type="Gene3D" id="3.30.200.20">
    <property type="entry name" value="Phosphorylase Kinase, domain 1"/>
    <property type="match status" value="1"/>
</dbReference>
<keyword evidence="2" id="KW-1133">Transmembrane helix</keyword>
<dbReference type="PROSITE" id="PS50011">
    <property type="entry name" value="PROTEIN_KINASE_DOM"/>
    <property type="match status" value="1"/>
</dbReference>
<keyword evidence="6" id="KW-1185">Reference proteome</keyword>
<dbReference type="Gene3D" id="2.60.20.10">
    <property type="entry name" value="Crystallins"/>
    <property type="match status" value="1"/>
</dbReference>
<feature type="region of interest" description="Disordered" evidence="1">
    <location>
        <begin position="1060"/>
        <end position="1080"/>
    </location>
</feature>
<dbReference type="SMART" id="SM00220">
    <property type="entry name" value="S_TKc"/>
    <property type="match status" value="1"/>
</dbReference>
<evidence type="ECO:0000313" key="6">
    <source>
        <dbReference type="Proteomes" id="UP000332933"/>
    </source>
</evidence>
<feature type="domain" description="Protein kinase" evidence="3">
    <location>
        <begin position="1221"/>
        <end position="1484"/>
    </location>
</feature>
<reference evidence="4" key="2">
    <citation type="submission" date="2019-06" db="EMBL/GenBank/DDBJ databases">
        <title>Genomics analysis of Aphanomyces spp. identifies a new class of oomycete effector associated with host adaptation.</title>
        <authorList>
            <person name="Gaulin E."/>
        </authorList>
    </citation>
    <scope>NUCLEOTIDE SEQUENCE</scope>
    <source>
        <strain evidence="4">CBS 578.67</strain>
    </source>
</reference>
<dbReference type="Proteomes" id="UP000332933">
    <property type="component" value="Unassembled WGS sequence"/>
</dbReference>
<evidence type="ECO:0000313" key="4">
    <source>
        <dbReference type="EMBL" id="KAF0718203.1"/>
    </source>
</evidence>
<dbReference type="InterPro" id="IPR051681">
    <property type="entry name" value="Ser/Thr_Kinases-Pseudokinases"/>
</dbReference>
<dbReference type="InterPro" id="IPR001245">
    <property type="entry name" value="Ser-Thr/Tyr_kinase_cat_dom"/>
</dbReference>
<dbReference type="InterPro" id="IPR000719">
    <property type="entry name" value="Prot_kinase_dom"/>
</dbReference>
<evidence type="ECO:0000256" key="2">
    <source>
        <dbReference type="SAM" id="Phobius"/>
    </source>
</evidence>
<dbReference type="PANTHER" id="PTHR44329">
    <property type="entry name" value="SERINE/THREONINE-PROTEIN KINASE TNNI3K-RELATED"/>
    <property type="match status" value="1"/>
</dbReference>
<dbReference type="SUPFAM" id="SSF56112">
    <property type="entry name" value="Protein kinase-like (PK-like)"/>
    <property type="match status" value="1"/>
</dbReference>
<feature type="transmembrane region" description="Helical" evidence="2">
    <location>
        <begin position="1157"/>
        <end position="1179"/>
    </location>
</feature>
<dbReference type="GO" id="GO:0005524">
    <property type="term" value="F:ATP binding"/>
    <property type="evidence" value="ECO:0007669"/>
    <property type="project" value="InterPro"/>
</dbReference>
<organism evidence="5 6">
    <name type="scientific">Aphanomyces stellatus</name>
    <dbReference type="NCBI Taxonomy" id="120398"/>
    <lineage>
        <taxon>Eukaryota</taxon>
        <taxon>Sar</taxon>
        <taxon>Stramenopiles</taxon>
        <taxon>Oomycota</taxon>
        <taxon>Saprolegniomycetes</taxon>
        <taxon>Saprolegniales</taxon>
        <taxon>Verrucalvaceae</taxon>
        <taxon>Aphanomyces</taxon>
    </lineage>
</organism>
<keyword evidence="2" id="KW-0812">Transmembrane</keyword>
<dbReference type="EMBL" id="CAADRA010000170">
    <property type="protein sequence ID" value="VFT79049.1"/>
    <property type="molecule type" value="Genomic_DNA"/>
</dbReference>
<proteinExistence type="predicted"/>
<feature type="region of interest" description="Disordered" evidence="1">
    <location>
        <begin position="1020"/>
        <end position="1048"/>
    </location>
</feature>
<dbReference type="EMBL" id="VJMH01000170">
    <property type="protein sequence ID" value="KAF0718203.1"/>
    <property type="molecule type" value="Genomic_DNA"/>
</dbReference>
<evidence type="ECO:0000256" key="1">
    <source>
        <dbReference type="SAM" id="MobiDB-lite"/>
    </source>
</evidence>
<feature type="compositionally biased region" description="Low complexity" evidence="1">
    <location>
        <begin position="1022"/>
        <end position="1046"/>
    </location>
</feature>
<dbReference type="GO" id="GO:0004674">
    <property type="term" value="F:protein serine/threonine kinase activity"/>
    <property type="evidence" value="ECO:0007669"/>
    <property type="project" value="TreeGrafter"/>
</dbReference>
<evidence type="ECO:0000313" key="5">
    <source>
        <dbReference type="EMBL" id="VFT79049.1"/>
    </source>
</evidence>
<dbReference type="InterPro" id="IPR011009">
    <property type="entry name" value="Kinase-like_dom_sf"/>
</dbReference>
<keyword evidence="2" id="KW-0472">Membrane</keyword>
<dbReference type="PANTHER" id="PTHR44329:SF214">
    <property type="entry name" value="PROTEIN KINASE DOMAIN-CONTAINING PROTEIN"/>
    <property type="match status" value="1"/>
</dbReference>
<dbReference type="InterPro" id="IPR008271">
    <property type="entry name" value="Ser/Thr_kinase_AS"/>
</dbReference>
<sequence length="1490" mass="164670">MNSSLYFHECCDYPERHCFTFLTNPHRHLAASLSYPAPFQSLHVVHFPFLTVPIICVATDRSMARLQWRWLYAFLLPCVVGQITIFSESSYRGTSVTYENNTIVNSYLEPVGSCGIFTGGLAYVTYTEPFLRGHRTIFFEAEYNTSSFQIQSFSIEPSTSALAVLNVYFESWADGHFVQYAVGDVVNNFRGMLDIRMSPNKGQPPPVLIAYDGVNCSGTRTILYDMSTWAPTLVRSFQVVANDDPLVTAQIFPLPHFQGTPMRFHASGQFAQPFPAGATIGSIMMPLNFTLVLYPSDGGQSLRLVANVSKYASQGSLTMYQVFQSRQDEAIVVRFYSSHFVSVPVSLCEPVVVSEFRSARCVRQGSAPPPYAGPTHPCFGPVHVGDVDSIVIQTDWFCADQSFACVWNQIVRSLEKPKAPRLSLRLVANVSKYASQGSLTMYQVFQSRQDEAIVVRFYSSYSCTGESTAYSLHDAIPATSFQFQCLSVNPGVAVVMYSSRDFTGDRIIVTNDPHLSVTRLFDSCASFRVMGATEILSFVRNNDTDAVVAWMQSTTSQSIQRLDVVVPGQDVATIPSPWQVDHLDIPDGTVVQAFRRPAFQGSAIVYLSSKTTTAFIRSFRVQLANSTFPPAVAPDPPAVVTLYSSHDDLDDAFVHVFVGQSVSSFVFLDTMFPGGTIPAVYVSPGVILLAFAELNFQGRRTVVPAGFYSTTNATYAALHSMQSFEVVDALVPLADESDHNNAPVATCGSGSSTRVRFPLDLEYPILHRAIYDWLVVPEGFALVTYDKPWFLGAYQLYTGPLNQSLPTAFRSARCVRQDQAPPPYAGPTYPFYGPLQVGAVDPLVTPTDWYCADQGYACVWKKIVLPLDRLLAGTASGKILIMFHDFNFQGQVEVLGNGRWPRAPMAIRSYKFLSVDAWSGDDDASRATPFVGLFNNVGFDTWPIFMRAGDDIASLIYPWDNHTTHGTVPRGVKVLTFTEPHFAGDCMAWTNDTNLTKTWANNNIRSLRVRAVDDVIKCNKATTPSTTPRPTTQRPSTTNATATPTPVHDDVIIDESTTSMPHATQHSITNLPTNQTGSNEREVGRLNQTAWMDESEIVPMLPSLTSSATPVPLHASSAHPPPRQHNNTPTPDPASSEGHDMPSENPPLKKQRLANHLAFHLALGVGVLAGVVFGSFLVYRLRRRQLVNVSPTGATAATPAIDYSTLVWDDLDLLKFDLPNFPLGQPLEVGASGAIFLGKFEQQSVAIKTLVDPSPSPTQVQAFIDEILLLGKLKSPFLVTLIGVAWTQPTNLQCVMEYMNLGDLRQYLAATTPETYSWQDKLACAHSIAHGLFALHTQHLIHRDLKSRNVLLDSDKGTKLSDFGSSKEIVYGDTMTAAVGTYRWMAPEMLLFQGYSNAVDIYSFGVVLSELSTHQVPYTNLKDIGGREWSDEAITRQVIHDQLRPTFEPDCPVWFVALAMRCMAQDPNNRPSAIQIMHEMSKYTPKQARW</sequence>
<protein>
    <submittedName>
        <fullName evidence="5">Aste57867_1841 protein</fullName>
    </submittedName>
</protein>
<dbReference type="Gene3D" id="1.10.510.10">
    <property type="entry name" value="Transferase(Phosphotransferase) domain 1"/>
    <property type="match status" value="1"/>
</dbReference>
<name>A0A485K7D9_9STRA</name>
<reference evidence="5 6" key="1">
    <citation type="submission" date="2019-03" db="EMBL/GenBank/DDBJ databases">
        <authorList>
            <person name="Gaulin E."/>
            <person name="Dumas B."/>
        </authorList>
    </citation>
    <scope>NUCLEOTIDE SEQUENCE [LARGE SCALE GENOMIC DNA]</scope>
    <source>
        <strain evidence="5">CBS 568.67</strain>
    </source>
</reference>
<dbReference type="Pfam" id="PF07714">
    <property type="entry name" value="PK_Tyr_Ser-Thr"/>
    <property type="match status" value="1"/>
</dbReference>
<evidence type="ECO:0000259" key="3">
    <source>
        <dbReference type="PROSITE" id="PS50011"/>
    </source>
</evidence>